<keyword evidence="4" id="KW-1133">Transmembrane helix</keyword>
<feature type="region of interest" description="Disordered" evidence="3">
    <location>
        <begin position="71"/>
        <end position="110"/>
    </location>
</feature>
<reference evidence="6 7" key="1">
    <citation type="submission" date="2023-08" db="EMBL/GenBank/DDBJ databases">
        <title>Rhodoferax potami sp. nov. and Rhodoferax mekongensis sp. nov., isolated from the Mekong River in Thailand.</title>
        <authorList>
            <person name="Kitikhun S."/>
            <person name="Charoenyingcharoen P."/>
            <person name="Siriarchawattana P."/>
            <person name="Likhitrattanapisal S."/>
            <person name="Nilsakha T."/>
            <person name="Chanpet A."/>
            <person name="Rattanawaree P."/>
            <person name="Ingsriswang S."/>
        </authorList>
    </citation>
    <scope>NUCLEOTIDE SEQUENCE [LARGE SCALE GENOMIC DNA]</scope>
    <source>
        <strain evidence="6 7">TBRC 17660</strain>
    </source>
</reference>
<dbReference type="Pfam" id="PF05433">
    <property type="entry name" value="Rick_17kDa_Anti"/>
    <property type="match status" value="1"/>
</dbReference>
<keyword evidence="4" id="KW-0812">Transmembrane</keyword>
<feature type="domain" description="Glycine zipper 2TM" evidence="5">
    <location>
        <begin position="169"/>
        <end position="209"/>
    </location>
</feature>
<evidence type="ECO:0000256" key="4">
    <source>
        <dbReference type="SAM" id="Phobius"/>
    </source>
</evidence>
<evidence type="ECO:0000313" key="7">
    <source>
        <dbReference type="Proteomes" id="UP001321700"/>
    </source>
</evidence>
<dbReference type="InterPro" id="IPR008816">
    <property type="entry name" value="Gly_zipper_2TM_dom"/>
</dbReference>
<evidence type="ECO:0000256" key="1">
    <source>
        <dbReference type="ARBA" id="ARBA00004370"/>
    </source>
</evidence>
<protein>
    <submittedName>
        <fullName evidence="6">Glycine zipper 2TM domain-containing protein</fullName>
    </submittedName>
</protein>
<dbReference type="RefSeq" id="WP_313874483.1">
    <property type="nucleotide sequence ID" value="NZ_JAVBIK010000001.1"/>
</dbReference>
<sequence length="270" mass="26710">MSTVVSHPAVVATGNKFLWGAIGALSVSTLALGAVVLHQQTKTAAPEAPIEVLAISTPAAATPVVTAPPSVVAPDTASNSVHAEKKQSKPTSAQENQAPRATKVIAQQPAAKAPATPVVAPAPAEPPVAIAQAPAQAPAKVPAKVACTQCGVIEGVTPIQRESANPSGAGAVAGAVLGGLVGNQFGGGDGKALATIAGVLGGGWAGNTVEKRLKKDTIYQVDVRMEDGSLRTVEQSTAPTIGQAVTLDGNRISPAVAASDRNSGAFPGNT</sequence>
<evidence type="ECO:0000313" key="6">
    <source>
        <dbReference type="EMBL" id="MDT7518765.1"/>
    </source>
</evidence>
<dbReference type="PANTHER" id="PTHR35603:SF2">
    <property type="entry name" value="OUTER MEMBRANE LIPOPROTEIN"/>
    <property type="match status" value="1"/>
</dbReference>
<dbReference type="PANTHER" id="PTHR35603">
    <property type="match status" value="1"/>
</dbReference>
<proteinExistence type="predicted"/>
<accession>A0ABU3KM55</accession>
<keyword evidence="2 4" id="KW-0472">Membrane</keyword>
<evidence type="ECO:0000256" key="2">
    <source>
        <dbReference type="ARBA" id="ARBA00023136"/>
    </source>
</evidence>
<organism evidence="6 7">
    <name type="scientific">Rhodoferax potami</name>
    <dbReference type="NCBI Taxonomy" id="3068338"/>
    <lineage>
        <taxon>Bacteria</taxon>
        <taxon>Pseudomonadati</taxon>
        <taxon>Pseudomonadota</taxon>
        <taxon>Betaproteobacteria</taxon>
        <taxon>Burkholderiales</taxon>
        <taxon>Comamonadaceae</taxon>
        <taxon>Rhodoferax</taxon>
    </lineage>
</organism>
<feature type="transmembrane region" description="Helical" evidence="4">
    <location>
        <begin position="17"/>
        <end position="37"/>
    </location>
</feature>
<comment type="caution">
    <text evidence="6">The sequence shown here is derived from an EMBL/GenBank/DDBJ whole genome shotgun (WGS) entry which is preliminary data.</text>
</comment>
<gene>
    <name evidence="6" type="ORF">RAE19_08610</name>
</gene>
<dbReference type="Proteomes" id="UP001321700">
    <property type="component" value="Unassembled WGS sequence"/>
</dbReference>
<dbReference type="InterPro" id="IPR051407">
    <property type="entry name" value="Bact_OM_lipoprot/Surf_antigen"/>
</dbReference>
<keyword evidence="7" id="KW-1185">Reference proteome</keyword>
<feature type="compositionally biased region" description="Polar residues" evidence="3">
    <location>
        <begin position="89"/>
        <end position="99"/>
    </location>
</feature>
<evidence type="ECO:0000256" key="3">
    <source>
        <dbReference type="SAM" id="MobiDB-lite"/>
    </source>
</evidence>
<evidence type="ECO:0000259" key="5">
    <source>
        <dbReference type="Pfam" id="PF05433"/>
    </source>
</evidence>
<comment type="subcellular location">
    <subcellularLocation>
        <location evidence="1">Membrane</location>
    </subcellularLocation>
</comment>
<dbReference type="EMBL" id="JAVBIK010000001">
    <property type="protein sequence ID" value="MDT7518765.1"/>
    <property type="molecule type" value="Genomic_DNA"/>
</dbReference>
<name>A0ABU3KM55_9BURK</name>